<gene>
    <name evidence="2" type="ORF">LE_TR2304_c0_g1_i1_g.6478</name>
</gene>
<dbReference type="AlphaFoldDB" id="A0A1J3GTK8"/>
<accession>A0A1J3GTK8</accession>
<dbReference type="InterPro" id="IPR006566">
    <property type="entry name" value="FBD"/>
</dbReference>
<dbReference type="PANTHER" id="PTHR31900:SF34">
    <property type="entry name" value="EMB|CAB62440.1-RELATED"/>
    <property type="match status" value="1"/>
</dbReference>
<organism evidence="2">
    <name type="scientific">Noccaea caerulescens</name>
    <name type="common">Alpine penny-cress</name>
    <name type="synonym">Thlaspi caerulescens</name>
    <dbReference type="NCBI Taxonomy" id="107243"/>
    <lineage>
        <taxon>Eukaryota</taxon>
        <taxon>Viridiplantae</taxon>
        <taxon>Streptophyta</taxon>
        <taxon>Embryophyta</taxon>
        <taxon>Tracheophyta</taxon>
        <taxon>Spermatophyta</taxon>
        <taxon>Magnoliopsida</taxon>
        <taxon>eudicotyledons</taxon>
        <taxon>Gunneridae</taxon>
        <taxon>Pentapetalae</taxon>
        <taxon>rosids</taxon>
        <taxon>malvids</taxon>
        <taxon>Brassicales</taxon>
        <taxon>Brassicaceae</taxon>
        <taxon>Coluteocarpeae</taxon>
        <taxon>Noccaea</taxon>
    </lineage>
</organism>
<evidence type="ECO:0000313" key="2">
    <source>
        <dbReference type="EMBL" id="JAU59038.1"/>
    </source>
</evidence>
<dbReference type="EMBL" id="GEVL01018303">
    <property type="protein sequence ID" value="JAU59038.1"/>
    <property type="molecule type" value="Transcribed_RNA"/>
</dbReference>
<dbReference type="SMART" id="SM00579">
    <property type="entry name" value="FBD"/>
    <property type="match status" value="1"/>
</dbReference>
<evidence type="ECO:0000259" key="1">
    <source>
        <dbReference type="SMART" id="SM00579"/>
    </source>
</evidence>
<protein>
    <submittedName>
        <fullName evidence="2">Putative FBD-associated F-box protein</fullName>
    </submittedName>
</protein>
<dbReference type="InterPro" id="IPR050232">
    <property type="entry name" value="FBL13/AtMIF1-like"/>
</dbReference>
<dbReference type="Pfam" id="PF08387">
    <property type="entry name" value="FBD"/>
    <property type="match status" value="1"/>
</dbReference>
<sequence>MPELLKANIEIVCDQSESLTASLTSVQHLSLCSKISNIPYRADSFFFSLQHLKLCTCSDEWWNLLYLILKDAPRLRLLKLNSIHCAHYSDPMDRWSQPSFVPECLSSHLEILEWRQYKGTKPDKQVAEYILANAGRLKMATFSSKSTEKHLMFNKLEYVLLCSKACQLLFD</sequence>
<proteinExistence type="predicted"/>
<feature type="domain" description="FBD" evidence="1">
    <location>
        <begin position="103"/>
        <end position="171"/>
    </location>
</feature>
<reference evidence="2" key="1">
    <citation type="submission" date="2016-07" db="EMBL/GenBank/DDBJ databases">
        <title>De novo transcriptome assembly of four accessions of the metal hyperaccumulator plant Noccaea caerulescens.</title>
        <authorList>
            <person name="Blande D."/>
            <person name="Halimaa P."/>
            <person name="Tervahauta A.I."/>
            <person name="Aarts M.G."/>
            <person name="Karenlampi S.O."/>
        </authorList>
    </citation>
    <scope>NUCLEOTIDE SEQUENCE</scope>
</reference>
<name>A0A1J3GTK8_NOCCA</name>
<dbReference type="PANTHER" id="PTHR31900">
    <property type="entry name" value="F-BOX/RNI SUPERFAMILY PROTEIN-RELATED"/>
    <property type="match status" value="1"/>
</dbReference>